<proteinExistence type="predicted"/>
<reference evidence="2" key="1">
    <citation type="submission" date="2016-10" db="EMBL/GenBank/DDBJ databases">
        <authorList>
            <person name="Varghese N."/>
            <person name="Submissions S."/>
        </authorList>
    </citation>
    <scope>NUCLEOTIDE SEQUENCE [LARGE SCALE GENOMIC DNA]</scope>
    <source>
        <strain evidence="2">DSM 45422</strain>
    </source>
</reference>
<sequence>MEPTYCLVVSSPMPSAVIGDVRDRFGDVRVSAAPAGVVIECSVPDQAALRALLTQVWDVGGAVVLVVAVTATRIGRSRHGHDQR</sequence>
<name>A0A1H3Q2Y6_9ACTN</name>
<accession>A0A1H3Q2Y6</accession>
<organism evidence="1 2">
    <name type="scientific">Geodermatophilus africanus</name>
    <dbReference type="NCBI Taxonomy" id="1137993"/>
    <lineage>
        <taxon>Bacteria</taxon>
        <taxon>Bacillati</taxon>
        <taxon>Actinomycetota</taxon>
        <taxon>Actinomycetes</taxon>
        <taxon>Geodermatophilales</taxon>
        <taxon>Geodermatophilaceae</taxon>
        <taxon>Geodermatophilus</taxon>
    </lineage>
</organism>
<keyword evidence="2" id="KW-1185">Reference proteome</keyword>
<evidence type="ECO:0000313" key="1">
    <source>
        <dbReference type="EMBL" id="SDZ07902.1"/>
    </source>
</evidence>
<dbReference type="Proteomes" id="UP000198921">
    <property type="component" value="Unassembled WGS sequence"/>
</dbReference>
<dbReference type="OrthoDB" id="4236262at2"/>
<protein>
    <recommendedName>
        <fullName evidence="3">AsnC family protein</fullName>
    </recommendedName>
</protein>
<evidence type="ECO:0008006" key="3">
    <source>
        <dbReference type="Google" id="ProtNLM"/>
    </source>
</evidence>
<dbReference type="RefSeq" id="WP_091161403.1">
    <property type="nucleotide sequence ID" value="NZ_FNOT01000019.1"/>
</dbReference>
<dbReference type="EMBL" id="FNOT01000019">
    <property type="protein sequence ID" value="SDZ07902.1"/>
    <property type="molecule type" value="Genomic_DNA"/>
</dbReference>
<evidence type="ECO:0000313" key="2">
    <source>
        <dbReference type="Proteomes" id="UP000198921"/>
    </source>
</evidence>
<gene>
    <name evidence="1" type="ORF">SAMN05660209_04607</name>
</gene>
<dbReference type="AlphaFoldDB" id="A0A1H3Q2Y6"/>